<reference evidence="1 2" key="1">
    <citation type="submission" date="2016-10" db="EMBL/GenBank/DDBJ databases">
        <authorList>
            <person name="de Groot N.N."/>
        </authorList>
    </citation>
    <scope>NUCLEOTIDE SEQUENCE [LARGE SCALE GENOMIC DNA]</scope>
    <source>
        <strain evidence="1 2">CGMCC 1.10076</strain>
    </source>
</reference>
<dbReference type="InterPro" id="IPR003718">
    <property type="entry name" value="OsmC/Ohr_fam"/>
</dbReference>
<dbReference type="OrthoDB" id="9791538at2"/>
<dbReference type="AlphaFoldDB" id="A0A1G8WK26"/>
<dbReference type="SUPFAM" id="SSF82784">
    <property type="entry name" value="OsmC-like"/>
    <property type="match status" value="1"/>
</dbReference>
<evidence type="ECO:0000313" key="1">
    <source>
        <dbReference type="EMBL" id="SDJ78541.1"/>
    </source>
</evidence>
<dbReference type="PANTHER" id="PTHR39624">
    <property type="entry name" value="PROTEIN INVOLVED IN RIMO-MEDIATED BETA-METHYLTHIOLATION OF RIBOSOMAL PROTEIN S12 YCAO"/>
    <property type="match status" value="1"/>
</dbReference>
<name>A0A1G8WK26_9FLAO</name>
<evidence type="ECO:0000313" key="2">
    <source>
        <dbReference type="Proteomes" id="UP000199580"/>
    </source>
</evidence>
<organism evidence="1 2">
    <name type="scientific">Flavobacterium noncentrifugens</name>
    <dbReference type="NCBI Taxonomy" id="1128970"/>
    <lineage>
        <taxon>Bacteria</taxon>
        <taxon>Pseudomonadati</taxon>
        <taxon>Bacteroidota</taxon>
        <taxon>Flavobacteriia</taxon>
        <taxon>Flavobacteriales</taxon>
        <taxon>Flavobacteriaceae</taxon>
        <taxon>Flavobacterium</taxon>
    </lineage>
</organism>
<dbReference type="PANTHER" id="PTHR39624:SF2">
    <property type="entry name" value="OSMC-LIKE PROTEIN"/>
    <property type="match status" value="1"/>
</dbReference>
<dbReference type="Proteomes" id="UP000199580">
    <property type="component" value="Unassembled WGS sequence"/>
</dbReference>
<dbReference type="RefSeq" id="WP_091394153.1">
    <property type="nucleotide sequence ID" value="NZ_BKAI01000004.1"/>
</dbReference>
<gene>
    <name evidence="1" type="ORF">SAMN04487935_1849</name>
</gene>
<dbReference type="STRING" id="1128970.SAMN04487935_1849"/>
<proteinExistence type="predicted"/>
<dbReference type="InterPro" id="IPR015946">
    <property type="entry name" value="KH_dom-like_a/b"/>
</dbReference>
<keyword evidence="2" id="KW-1185">Reference proteome</keyword>
<dbReference type="Gene3D" id="3.30.300.20">
    <property type="match status" value="1"/>
</dbReference>
<accession>A0A1G8WK26</accession>
<sequence>MIRVTAATGKSHYKTDIKTETNSIISDEPTSIGGQDLGFTPSQLLASSLASCTGITLRMYADRKNWNLEETMIDVTFDNKPETKEHKMVMNIRVFGTLDETQKNRLLEIAHNCPIHKLLEKAIHISVVLKD</sequence>
<dbReference type="Pfam" id="PF02566">
    <property type="entry name" value="OsmC"/>
    <property type="match status" value="1"/>
</dbReference>
<protein>
    <submittedName>
        <fullName evidence="1">Putative redox protein</fullName>
    </submittedName>
</protein>
<dbReference type="InterPro" id="IPR036102">
    <property type="entry name" value="OsmC/Ohrsf"/>
</dbReference>
<dbReference type="EMBL" id="FNEZ01000002">
    <property type="protein sequence ID" value="SDJ78541.1"/>
    <property type="molecule type" value="Genomic_DNA"/>
</dbReference>